<dbReference type="Pfam" id="PF00170">
    <property type="entry name" value="bZIP_1"/>
    <property type="match status" value="1"/>
</dbReference>
<dbReference type="InterPro" id="IPR004827">
    <property type="entry name" value="bZIP"/>
</dbReference>
<feature type="region of interest" description="Disordered" evidence="7">
    <location>
        <begin position="123"/>
        <end position="164"/>
    </location>
</feature>
<evidence type="ECO:0000256" key="2">
    <source>
        <dbReference type="ARBA" id="ARBA00023015"/>
    </source>
</evidence>
<dbReference type="GO" id="GO:0030968">
    <property type="term" value="P:endoplasmic reticulum unfolded protein response"/>
    <property type="evidence" value="ECO:0007669"/>
    <property type="project" value="TreeGrafter"/>
</dbReference>
<comment type="subcellular location">
    <subcellularLocation>
        <location evidence="1">Membrane</location>
        <topology evidence="1">Single-pass membrane protein</topology>
    </subcellularLocation>
</comment>
<proteinExistence type="predicted"/>
<dbReference type="InterPro" id="IPR046347">
    <property type="entry name" value="bZIP_sf"/>
</dbReference>
<evidence type="ECO:0000256" key="5">
    <source>
        <dbReference type="ARBA" id="ARBA00023242"/>
    </source>
</evidence>
<gene>
    <name evidence="9" type="ORF">FB192DRAFT_1377384</name>
</gene>
<evidence type="ECO:0000256" key="6">
    <source>
        <dbReference type="SAM" id="Coils"/>
    </source>
</evidence>
<dbReference type="GO" id="GO:0016020">
    <property type="term" value="C:membrane"/>
    <property type="evidence" value="ECO:0007669"/>
    <property type="project" value="UniProtKB-SubCell"/>
</dbReference>
<reference evidence="9 10" key="1">
    <citation type="submission" date="2019-09" db="EMBL/GenBank/DDBJ databases">
        <authorList>
            <consortium name="DOE Joint Genome Institute"/>
            <person name="Mondo S.J."/>
            <person name="Navarro-Mendoza M.I."/>
            <person name="Perez-Arques C."/>
            <person name="Panchal S."/>
            <person name="Nicolas F.E."/>
            <person name="Ganguly P."/>
            <person name="Pangilinan J."/>
            <person name="Grigoriev I."/>
            <person name="Heitman J."/>
            <person name="Sanya K."/>
            <person name="Garre V."/>
        </authorList>
    </citation>
    <scope>NUCLEOTIDE SEQUENCE [LARGE SCALE GENOMIC DNA]</scope>
    <source>
        <strain evidence="9 10">MU402</strain>
    </source>
</reference>
<dbReference type="CDD" id="cd14812">
    <property type="entry name" value="bZIP_u3"/>
    <property type="match status" value="1"/>
</dbReference>
<dbReference type="EMBL" id="JAAECE010000004">
    <property type="protein sequence ID" value="KAF1802300.1"/>
    <property type="molecule type" value="Genomic_DNA"/>
</dbReference>
<dbReference type="Gene3D" id="1.20.5.170">
    <property type="match status" value="1"/>
</dbReference>
<dbReference type="SMART" id="SM00338">
    <property type="entry name" value="BRLZ"/>
    <property type="match status" value="1"/>
</dbReference>
<dbReference type="Proteomes" id="UP000469890">
    <property type="component" value="Unassembled WGS sequence"/>
</dbReference>
<dbReference type="GO" id="GO:0000978">
    <property type="term" value="F:RNA polymerase II cis-regulatory region sequence-specific DNA binding"/>
    <property type="evidence" value="ECO:0007669"/>
    <property type="project" value="TreeGrafter"/>
</dbReference>
<feature type="domain" description="BZIP" evidence="8">
    <location>
        <begin position="240"/>
        <end position="303"/>
    </location>
</feature>
<organism evidence="9 10">
    <name type="scientific">Mucor circinelloides f. lusitanicus</name>
    <name type="common">Mucor racemosus var. lusitanicus</name>
    <dbReference type="NCBI Taxonomy" id="29924"/>
    <lineage>
        <taxon>Eukaryota</taxon>
        <taxon>Fungi</taxon>
        <taxon>Fungi incertae sedis</taxon>
        <taxon>Mucoromycota</taxon>
        <taxon>Mucoromycotina</taxon>
        <taxon>Mucoromycetes</taxon>
        <taxon>Mucorales</taxon>
        <taxon>Mucorineae</taxon>
        <taxon>Mucoraceae</taxon>
        <taxon>Mucor</taxon>
    </lineage>
</organism>
<evidence type="ECO:0000313" key="9">
    <source>
        <dbReference type="EMBL" id="KAF1802300.1"/>
    </source>
</evidence>
<evidence type="ECO:0000259" key="8">
    <source>
        <dbReference type="PROSITE" id="PS50217"/>
    </source>
</evidence>
<name>A0A8H4BHF6_MUCCL</name>
<feature type="region of interest" description="Disordered" evidence="7">
    <location>
        <begin position="29"/>
        <end position="55"/>
    </location>
</feature>
<evidence type="ECO:0000313" key="10">
    <source>
        <dbReference type="Proteomes" id="UP000469890"/>
    </source>
</evidence>
<protein>
    <recommendedName>
        <fullName evidence="8">BZIP domain-containing protein</fullName>
    </recommendedName>
</protein>
<comment type="caution">
    <text evidence="9">The sequence shown here is derived from an EMBL/GenBank/DDBJ whole genome shotgun (WGS) entry which is preliminary data.</text>
</comment>
<feature type="region of interest" description="Disordered" evidence="7">
    <location>
        <begin position="496"/>
        <end position="515"/>
    </location>
</feature>
<feature type="region of interest" description="Disordered" evidence="7">
    <location>
        <begin position="205"/>
        <end position="243"/>
    </location>
</feature>
<keyword evidence="4" id="KW-0804">Transcription</keyword>
<dbReference type="Gene3D" id="1.20.5.490">
    <property type="entry name" value="Single helix bin"/>
    <property type="match status" value="1"/>
</dbReference>
<keyword evidence="2" id="KW-0805">Transcription regulation</keyword>
<evidence type="ECO:0000256" key="7">
    <source>
        <dbReference type="SAM" id="MobiDB-lite"/>
    </source>
</evidence>
<dbReference type="SUPFAM" id="SSF57959">
    <property type="entry name" value="Leucine zipper domain"/>
    <property type="match status" value="1"/>
</dbReference>
<dbReference type="AlphaFoldDB" id="A0A8H4BHF6"/>
<dbReference type="InterPro" id="IPR051882">
    <property type="entry name" value="ATF_bZIP_TF"/>
</dbReference>
<feature type="region of interest" description="Disordered" evidence="7">
    <location>
        <begin position="176"/>
        <end position="195"/>
    </location>
</feature>
<feature type="compositionally biased region" description="Low complexity" evidence="7">
    <location>
        <begin position="29"/>
        <end position="49"/>
    </location>
</feature>
<keyword evidence="5" id="KW-0539">Nucleus</keyword>
<evidence type="ECO:0000256" key="3">
    <source>
        <dbReference type="ARBA" id="ARBA00023125"/>
    </source>
</evidence>
<evidence type="ECO:0000256" key="4">
    <source>
        <dbReference type="ARBA" id="ARBA00023163"/>
    </source>
</evidence>
<dbReference type="GO" id="GO:0000981">
    <property type="term" value="F:DNA-binding transcription factor activity, RNA polymerase II-specific"/>
    <property type="evidence" value="ECO:0007669"/>
    <property type="project" value="TreeGrafter"/>
</dbReference>
<keyword evidence="6" id="KW-0175">Coiled coil</keyword>
<keyword evidence="3" id="KW-0238">DNA-binding</keyword>
<dbReference type="GO" id="GO:0005634">
    <property type="term" value="C:nucleus"/>
    <property type="evidence" value="ECO:0007669"/>
    <property type="project" value="TreeGrafter"/>
</dbReference>
<sequence>MTFIKPDPEMLQEEQEDLIMSYLNADYLSTDTPLSPPSSTSSSSETTGSPEKHSVDDFMLDINTDFLGADEHAWTTNNTNDLFNPCLPQQHHPSDLLNAFPFFLPTMDVASAQFIQPLPVAPAAPSVAVNEQPKKRRGRKKRDTTAPAPCVPQPSLLAPKPLAPRPDVQIKQEPMAIDVSSSSGSSSPLAGPTNTMNETVAISQLEPQQQQKQATPPPPPSTPAAASQPTSIEAQKQAQIQKRQERLIKNRAAALLSRKRKREHLSLLEEEKQNLLMENETLVHKVGTLESRIQSLEKENMELKEKLEQTQSANSSNNTVIHIGNNKRNLIHNGQKPSKATGVVFMIILFSFALFTLPSRTSDRLTVGGSSVLSKKQFPLIGSTSSDEMDYSVEQFCQQHAEYCDEAMETTSDAAAAAPASDINSTDLVLIDSVRPRDLQTWINHKLDVSSDSQDNDKKLISWFPNNANEKSPDSKDSNDGHVYLYSKEFSQLASMHSTQSQSKDKSPPTISLVSPYNQTATTQDSYLQIDVQVLRSQVIKGQLMSLQQYGSASTALLDGMKKDLISSNVTRSNKKEDYIVKREKRTKKISRVII</sequence>
<dbReference type="PANTHER" id="PTHR46164">
    <property type="entry name" value="ATF6, ISOFORM C"/>
    <property type="match status" value="1"/>
</dbReference>
<feature type="coiled-coil region" evidence="6">
    <location>
        <begin position="258"/>
        <end position="313"/>
    </location>
</feature>
<accession>A0A8H4BHF6</accession>
<dbReference type="PROSITE" id="PS50217">
    <property type="entry name" value="BZIP"/>
    <property type="match status" value="1"/>
</dbReference>
<feature type="compositionally biased region" description="Polar residues" evidence="7">
    <location>
        <begin position="232"/>
        <end position="241"/>
    </location>
</feature>
<dbReference type="PANTHER" id="PTHR46164:SF3">
    <property type="entry name" value="ATF6, ISOFORM C"/>
    <property type="match status" value="1"/>
</dbReference>
<evidence type="ECO:0000256" key="1">
    <source>
        <dbReference type="ARBA" id="ARBA00004167"/>
    </source>
</evidence>